<dbReference type="Proteomes" id="UP000594263">
    <property type="component" value="Unplaced"/>
</dbReference>
<name>A0A7N0T676_KALFE</name>
<feature type="compositionally biased region" description="Polar residues" evidence="2">
    <location>
        <begin position="135"/>
        <end position="145"/>
    </location>
</feature>
<evidence type="ECO:0008006" key="5">
    <source>
        <dbReference type="Google" id="ProtNLM"/>
    </source>
</evidence>
<reference evidence="3" key="1">
    <citation type="submission" date="2021-01" db="UniProtKB">
        <authorList>
            <consortium name="EnsemblPlants"/>
        </authorList>
    </citation>
    <scope>IDENTIFICATION</scope>
</reference>
<keyword evidence="4" id="KW-1185">Reference proteome</keyword>
<evidence type="ECO:0000313" key="3">
    <source>
        <dbReference type="EnsemblPlants" id="Kaladp0024s0322.1.v1.1"/>
    </source>
</evidence>
<organism evidence="3 4">
    <name type="scientific">Kalanchoe fedtschenkoi</name>
    <name type="common">Lavender scallops</name>
    <name type="synonym">South American air plant</name>
    <dbReference type="NCBI Taxonomy" id="63787"/>
    <lineage>
        <taxon>Eukaryota</taxon>
        <taxon>Viridiplantae</taxon>
        <taxon>Streptophyta</taxon>
        <taxon>Embryophyta</taxon>
        <taxon>Tracheophyta</taxon>
        <taxon>Spermatophyta</taxon>
        <taxon>Magnoliopsida</taxon>
        <taxon>eudicotyledons</taxon>
        <taxon>Gunneridae</taxon>
        <taxon>Pentapetalae</taxon>
        <taxon>Saxifragales</taxon>
        <taxon>Crassulaceae</taxon>
        <taxon>Kalanchoe</taxon>
    </lineage>
</organism>
<dbReference type="EnsemblPlants" id="Kaladp0024s0322.1.v1.1">
    <property type="protein sequence ID" value="Kaladp0024s0322.1.v1.1"/>
    <property type="gene ID" value="Kaladp0024s0322.v1.1"/>
</dbReference>
<feature type="region of interest" description="Disordered" evidence="2">
    <location>
        <begin position="75"/>
        <end position="145"/>
    </location>
</feature>
<protein>
    <recommendedName>
        <fullName evidence="5">Homeobox domain-containing protein</fullName>
    </recommendedName>
</protein>
<dbReference type="PANTHER" id="PTHR33827">
    <property type="entry name" value="PROTEIN SAWADEE HOMEODOMAIN HOMOLOG 2"/>
    <property type="match status" value="1"/>
</dbReference>
<proteinExistence type="predicted"/>
<evidence type="ECO:0000256" key="1">
    <source>
        <dbReference type="SAM" id="Coils"/>
    </source>
</evidence>
<dbReference type="InterPro" id="IPR039276">
    <property type="entry name" value="SHH1/2"/>
</dbReference>
<keyword evidence="1" id="KW-0175">Coiled coil</keyword>
<feature type="compositionally biased region" description="Basic and acidic residues" evidence="2">
    <location>
        <begin position="102"/>
        <end position="125"/>
    </location>
</feature>
<dbReference type="Gramene" id="Kaladp0024s0322.1.v1.1">
    <property type="protein sequence ID" value="Kaladp0024s0322.1.v1.1"/>
    <property type="gene ID" value="Kaladp0024s0322.v1.1"/>
</dbReference>
<dbReference type="PANTHER" id="PTHR33827:SF9">
    <property type="entry name" value="SAWADEE DOMAIN-CONTAINING PROTEIN"/>
    <property type="match status" value="1"/>
</dbReference>
<accession>A0A7N0T676</accession>
<feature type="compositionally biased region" description="Low complexity" evidence="2">
    <location>
        <begin position="78"/>
        <end position="92"/>
    </location>
</feature>
<feature type="coiled-coil region" evidence="1">
    <location>
        <begin position="309"/>
        <end position="336"/>
    </location>
</feature>
<evidence type="ECO:0000313" key="4">
    <source>
        <dbReference type="Proteomes" id="UP000594263"/>
    </source>
</evidence>
<dbReference type="AlphaFoldDB" id="A0A7N0T676"/>
<evidence type="ECO:0000256" key="2">
    <source>
        <dbReference type="SAM" id="MobiDB-lite"/>
    </source>
</evidence>
<sequence>MPDHEISSNYQFRFTRDEVAEMENLLKENGSLSAEVAKALALKFSKTRHLRGQSYVRSDSVNNWFRKRRHVMNKAKKSLSSARSLRPSIPSSVAEMRQTPEPFKDKPKSDDEEVLSKRSSDKESLEEGNFGEGTSGDTVPSSSISNSVETLDHMDVSPQPLPFLQSSLSEVDGVIARLAIFKRAKVDQHTALTPSFALSDLDMVDQAKETLEKLGGICLFDFCSYQRDFDMAIRIIVEKGSLSDMKKTELLLLQERVHRIAKEHLQAREDLSKCNGYSEKLIEAAESENKLMKKAVFLEEKYNKFPQDLSAVSRKISELEAALVKAKAELEIMRGDQDDVYNKLAKLRESLLSVNKHMMSLKAEEAGTIKKRVETEEVLEKITEEWVRLTHPKEFTVI</sequence>